<proteinExistence type="predicted"/>
<dbReference type="Proteomes" id="UP000594864">
    <property type="component" value="Chromosome"/>
</dbReference>
<evidence type="ECO:0000313" key="3">
    <source>
        <dbReference type="EMBL" id="STD34614.1"/>
    </source>
</evidence>
<protein>
    <submittedName>
        <fullName evidence="3">Helix-turn-helix domain-containing protein</fullName>
    </submittedName>
    <submittedName>
        <fullName evidence="2">Helix-turn-helix transcriptional regulator</fullName>
    </submittedName>
</protein>
<gene>
    <name evidence="2" type="ORF">I6H02_23270</name>
    <name evidence="3" type="ORF">NCTC11181_00415</name>
</gene>
<dbReference type="AlphaFoldDB" id="A0A376FM76"/>
<feature type="region of interest" description="Disordered" evidence="1">
    <location>
        <begin position="96"/>
        <end position="115"/>
    </location>
</feature>
<evidence type="ECO:0000256" key="1">
    <source>
        <dbReference type="SAM" id="MobiDB-lite"/>
    </source>
</evidence>
<organism evidence="3 4">
    <name type="scientific">Escherichia coli</name>
    <dbReference type="NCBI Taxonomy" id="562"/>
    <lineage>
        <taxon>Bacteria</taxon>
        <taxon>Pseudomonadati</taxon>
        <taxon>Pseudomonadota</taxon>
        <taxon>Gammaproteobacteria</taxon>
        <taxon>Enterobacterales</taxon>
        <taxon>Enterobacteriaceae</taxon>
        <taxon>Escherichia</taxon>
    </lineage>
</organism>
<evidence type="ECO:0000313" key="2">
    <source>
        <dbReference type="EMBL" id="QPR04429.1"/>
    </source>
</evidence>
<reference evidence="2 5" key="2">
    <citation type="submission" date="2020-12" db="EMBL/GenBank/DDBJ databases">
        <title>FDA dAtabase for Regulatory Grade micrObial Sequences (FDA-ARGOS): Supporting development and validation of Infectious Disease Dx tests.</title>
        <authorList>
            <person name="Sproer C."/>
            <person name="Gronow S."/>
            <person name="Severitt S."/>
            <person name="Schroder I."/>
            <person name="Tallon L."/>
            <person name="Sadzewicz L."/>
            <person name="Zhao X."/>
            <person name="Boylan J."/>
            <person name="Ott S."/>
            <person name="Bowen H."/>
            <person name="Vavikolanu K."/>
            <person name="Mehta A."/>
            <person name="Aluvathingal J."/>
            <person name="Nadendla S."/>
            <person name="Lowell S."/>
            <person name="Myers T."/>
            <person name="Yan Y."/>
            <person name="Sichtig H."/>
        </authorList>
    </citation>
    <scope>NUCLEOTIDE SEQUENCE [LARGE SCALE GENOMIC DNA]</scope>
    <source>
        <strain evidence="2 5">FDAARGOS_945</strain>
    </source>
</reference>
<feature type="compositionally biased region" description="Polar residues" evidence="1">
    <location>
        <begin position="101"/>
        <end position="115"/>
    </location>
</feature>
<dbReference type="EMBL" id="CP065611">
    <property type="protein sequence ID" value="QPR04429.1"/>
    <property type="molecule type" value="Genomic_DNA"/>
</dbReference>
<evidence type="ECO:0000313" key="5">
    <source>
        <dbReference type="Proteomes" id="UP000594864"/>
    </source>
</evidence>
<dbReference type="Gene3D" id="1.10.260.40">
    <property type="entry name" value="lambda repressor-like DNA-binding domains"/>
    <property type="match status" value="1"/>
</dbReference>
<accession>A0A376FM76</accession>
<reference evidence="3 4" key="1">
    <citation type="submission" date="2018-06" db="EMBL/GenBank/DDBJ databases">
        <authorList>
            <consortium name="Pathogen Informatics"/>
            <person name="Doyle S."/>
        </authorList>
    </citation>
    <scope>NUCLEOTIDE SEQUENCE [LARGE SCALE GENOMIC DNA]</scope>
    <source>
        <strain evidence="3 4">NCTC11181</strain>
    </source>
</reference>
<evidence type="ECO:0000313" key="4">
    <source>
        <dbReference type="Proteomes" id="UP000254219"/>
    </source>
</evidence>
<dbReference type="Proteomes" id="UP000254219">
    <property type="component" value="Unassembled WGS sequence"/>
</dbReference>
<name>A0A376FM76_ECOLX</name>
<dbReference type="CDD" id="cd00093">
    <property type="entry name" value="HTH_XRE"/>
    <property type="match status" value="1"/>
</dbReference>
<dbReference type="InterPro" id="IPR010982">
    <property type="entry name" value="Lambda_DNA-bd_dom_sf"/>
</dbReference>
<sequence>MNSTLSTCIGEKILLIRKSEGLTRKQFFELTGIPVNTQRYYETGRQEGIGSEILFKITKNSRLKKYALWLTTDETFEAGGQIAPALSLDGSIQLEDDQPSIGITQKSPRSGRNVG</sequence>
<dbReference type="InterPro" id="IPR001387">
    <property type="entry name" value="Cro/C1-type_HTH"/>
</dbReference>
<dbReference type="GO" id="GO:0003677">
    <property type="term" value="F:DNA binding"/>
    <property type="evidence" value="ECO:0007669"/>
    <property type="project" value="InterPro"/>
</dbReference>
<dbReference type="SUPFAM" id="SSF47413">
    <property type="entry name" value="lambda repressor-like DNA-binding domains"/>
    <property type="match status" value="1"/>
</dbReference>
<dbReference type="EMBL" id="UFYN01000002">
    <property type="protein sequence ID" value="STD34614.1"/>
    <property type="molecule type" value="Genomic_DNA"/>
</dbReference>